<sequence length="149" mass="16694">MMWQDAKWRAVNTRCRQFSQVGQDPIRARVCVKHTKNQRCGPRCHDCFLSASFSLPLTTLLIRAHPSSPPDKKKKAPARDNVYPSSLLTPTPSRLRVSYKWQTRAKPASQNAKAILTATKLRAAEPTPPLQTYSSKAGVQLKRVQKKGG</sequence>
<evidence type="ECO:0000313" key="2">
    <source>
        <dbReference type="EMBL" id="KAF2400629.1"/>
    </source>
</evidence>
<dbReference type="EMBL" id="ML996694">
    <property type="protein sequence ID" value="KAF2400629.1"/>
    <property type="molecule type" value="Genomic_DNA"/>
</dbReference>
<organism evidence="2 3">
    <name type="scientific">Trichodelitschia bisporula</name>
    <dbReference type="NCBI Taxonomy" id="703511"/>
    <lineage>
        <taxon>Eukaryota</taxon>
        <taxon>Fungi</taxon>
        <taxon>Dikarya</taxon>
        <taxon>Ascomycota</taxon>
        <taxon>Pezizomycotina</taxon>
        <taxon>Dothideomycetes</taxon>
        <taxon>Dothideomycetes incertae sedis</taxon>
        <taxon>Phaeotrichales</taxon>
        <taxon>Phaeotrichaceae</taxon>
        <taxon>Trichodelitschia</taxon>
    </lineage>
</organism>
<proteinExistence type="predicted"/>
<protein>
    <submittedName>
        <fullName evidence="2">Uncharacterized protein</fullName>
    </submittedName>
</protein>
<name>A0A6G1HXT5_9PEZI</name>
<evidence type="ECO:0000256" key="1">
    <source>
        <dbReference type="SAM" id="MobiDB-lite"/>
    </source>
</evidence>
<gene>
    <name evidence="2" type="ORF">EJ06DRAFT_401129</name>
</gene>
<reference evidence="2" key="1">
    <citation type="journal article" date="2020" name="Stud. Mycol.">
        <title>101 Dothideomycetes genomes: a test case for predicting lifestyles and emergence of pathogens.</title>
        <authorList>
            <person name="Haridas S."/>
            <person name="Albert R."/>
            <person name="Binder M."/>
            <person name="Bloem J."/>
            <person name="Labutti K."/>
            <person name="Salamov A."/>
            <person name="Andreopoulos B."/>
            <person name="Baker S."/>
            <person name="Barry K."/>
            <person name="Bills G."/>
            <person name="Bluhm B."/>
            <person name="Cannon C."/>
            <person name="Castanera R."/>
            <person name="Culley D."/>
            <person name="Daum C."/>
            <person name="Ezra D."/>
            <person name="Gonzalez J."/>
            <person name="Henrissat B."/>
            <person name="Kuo A."/>
            <person name="Liang C."/>
            <person name="Lipzen A."/>
            <person name="Lutzoni F."/>
            <person name="Magnuson J."/>
            <person name="Mondo S."/>
            <person name="Nolan M."/>
            <person name="Ohm R."/>
            <person name="Pangilinan J."/>
            <person name="Park H.-J."/>
            <person name="Ramirez L."/>
            <person name="Alfaro M."/>
            <person name="Sun H."/>
            <person name="Tritt A."/>
            <person name="Yoshinaga Y."/>
            <person name="Zwiers L.-H."/>
            <person name="Turgeon B."/>
            <person name="Goodwin S."/>
            <person name="Spatafora J."/>
            <person name="Crous P."/>
            <person name="Grigoriev I."/>
        </authorList>
    </citation>
    <scope>NUCLEOTIDE SEQUENCE</scope>
    <source>
        <strain evidence="2">CBS 262.69</strain>
    </source>
</reference>
<evidence type="ECO:0000313" key="3">
    <source>
        <dbReference type="Proteomes" id="UP000799640"/>
    </source>
</evidence>
<dbReference type="Proteomes" id="UP000799640">
    <property type="component" value="Unassembled WGS sequence"/>
</dbReference>
<feature type="region of interest" description="Disordered" evidence="1">
    <location>
        <begin position="125"/>
        <end position="149"/>
    </location>
</feature>
<dbReference type="AlphaFoldDB" id="A0A6G1HXT5"/>
<accession>A0A6G1HXT5</accession>
<feature type="region of interest" description="Disordered" evidence="1">
    <location>
        <begin position="64"/>
        <end position="89"/>
    </location>
</feature>
<keyword evidence="3" id="KW-1185">Reference proteome</keyword>